<dbReference type="Pfam" id="PF01437">
    <property type="entry name" value="PSI"/>
    <property type="match status" value="1"/>
</dbReference>
<evidence type="ECO:0000256" key="9">
    <source>
        <dbReference type="ARBA" id="ARBA00023180"/>
    </source>
</evidence>
<dbReference type="CDD" id="cd11265">
    <property type="entry name" value="Sema_5C"/>
    <property type="match status" value="1"/>
</dbReference>
<dbReference type="FunFam" id="2.20.100.10:FF:000021">
    <property type="entry name" value="semaphorin-5B isoform X1"/>
    <property type="match status" value="1"/>
</dbReference>
<sequence length="1118" mass="125467">CSMLILKFDKMQHQLWLLLLLFLTLESPRNTRALMSSTYQAQSNYELLENDSRYISYQDLMSSAKRFYDPETTWYSEVLYDVSRNQVIVGARDTLYRMSFDLVPLERASWEATPEKIFMCQQKGQSERWCRNYVRVLHSYGENQLYACGTNAFQPRCSWRQMENLTVTEFDDGVVKCPFHPQANSTSLLQSNGNMFVGTATDFSGSDVAIIRSSAQSHGRFLRTKQYNNKWLNGAQFVGSFEAGNFVYFLLRESALEHMSCGKAIYSRIARVCKNDAGGDQVLRDNWTSFLKARLNCSLPGDYPYYFDEIQGMTYAESENVLYATFTTTGSSIFGSAVCAYNLSAINDAFEGAFKVQEHANAAWETVNTPQRSQFQCASGASGATEFGRLLESSRYQLMDQAIQPIGAQPLYHSRLERFRHIALDVVQTKTEQLHVLFVASSGNHIKKLSVKYGREQDKVQTCLVELWQADDTGSTALLHMSYLKVTESLYLGTDLALTRIPAQRCSRHVSQSSCFNAMDPYCGWNELVERCTPLNPTVQQPWLQPSSISCPVLNAPIDGGWSAWSEWHDCQQHDQPDSNCLCRQRNCNNPQPQHGGVACAGISTQVTNCTQHGGWTDWSAWSPCSQTCGIAVKTRRRTCGNPRPAHGGRMCLGPEHAEMYCSHLPPCPVAKPQAVDGGWGPWGEWSECSAQCGGGFRMRRRECDDPRPLNGGLECPGCSLDYEDCNMQSCAEVRKFSSWTPWLTSVVGNASEPQVEKRYRYSCRATSADASSVKINLVKEETRSCRADGSCQRTNEHDANPEADADWSPCSVSCGGGSQHRQRGRNLQNRACNLQPCPADAEQQPDNSIDSQLEHEWSCWSEWSSCSVSCGLGVRRRTRKCLGGHERLCAGRAIEEQKCEQVPCEDFLGWSKWSEWSACSSDGIRLRHRRCEVEQPSGLECRGAEFEKTACVPGECDDVQSASSATLPIVICVLLLFAAACCLVTYHLTRRRFLLSVEEALNKTTTTTASFDTYPNQYSSLPTKDVSCLPGNQSNAAGNFMLLCLQYYEQRPKRQSSFRMPAKTSNIGNGTLNRNNMHHNNTPKVLAKTYNDCETGTLKRQSALNNCRQQNIDDEKF</sequence>
<keyword evidence="3" id="KW-0677">Repeat</keyword>
<feature type="non-terminal residue" evidence="15">
    <location>
        <position position="1"/>
    </location>
</feature>
<dbReference type="GO" id="GO:0030335">
    <property type="term" value="P:positive regulation of cell migration"/>
    <property type="evidence" value="ECO:0007669"/>
    <property type="project" value="TreeGrafter"/>
</dbReference>
<organism evidence="15 16">
    <name type="scientific">Drosophila rubida</name>
    <dbReference type="NCBI Taxonomy" id="30044"/>
    <lineage>
        <taxon>Eukaryota</taxon>
        <taxon>Metazoa</taxon>
        <taxon>Ecdysozoa</taxon>
        <taxon>Arthropoda</taxon>
        <taxon>Hexapoda</taxon>
        <taxon>Insecta</taxon>
        <taxon>Pterygota</taxon>
        <taxon>Neoptera</taxon>
        <taxon>Endopterygota</taxon>
        <taxon>Diptera</taxon>
        <taxon>Brachycera</taxon>
        <taxon>Muscomorpha</taxon>
        <taxon>Ephydroidea</taxon>
        <taxon>Drosophilidae</taxon>
        <taxon>Drosophila</taxon>
    </lineage>
</organism>
<dbReference type="GO" id="GO:0007411">
    <property type="term" value="P:axon guidance"/>
    <property type="evidence" value="ECO:0007669"/>
    <property type="project" value="TreeGrafter"/>
</dbReference>
<dbReference type="FunFam" id="2.20.100.10:FF:000162">
    <property type="entry name" value="Semaphorin 5C"/>
    <property type="match status" value="1"/>
</dbReference>
<dbReference type="AlphaFoldDB" id="A0AAD4PL97"/>
<dbReference type="InterPro" id="IPR002165">
    <property type="entry name" value="Plexin_repeat"/>
</dbReference>
<feature type="domain" description="Sema" evidence="14">
    <location>
        <begin position="52"/>
        <end position="503"/>
    </location>
</feature>
<evidence type="ECO:0000256" key="13">
    <source>
        <dbReference type="SAM" id="SignalP"/>
    </source>
</evidence>
<dbReference type="InterPro" id="IPR016201">
    <property type="entry name" value="PSI"/>
</dbReference>
<dbReference type="InterPro" id="IPR000884">
    <property type="entry name" value="TSP1_rpt"/>
</dbReference>
<keyword evidence="8" id="KW-1015">Disulfide bond</keyword>
<evidence type="ECO:0000256" key="1">
    <source>
        <dbReference type="ARBA" id="ARBA00004167"/>
    </source>
</evidence>
<dbReference type="InterPro" id="IPR027231">
    <property type="entry name" value="Semaphorin"/>
</dbReference>
<evidence type="ECO:0000313" key="16">
    <source>
        <dbReference type="Proteomes" id="UP001200034"/>
    </source>
</evidence>
<dbReference type="InterPro" id="IPR036383">
    <property type="entry name" value="TSP1_rpt_sf"/>
</dbReference>
<dbReference type="Pfam" id="PF00090">
    <property type="entry name" value="TSP_1"/>
    <property type="match status" value="5"/>
</dbReference>
<dbReference type="GO" id="GO:0005886">
    <property type="term" value="C:plasma membrane"/>
    <property type="evidence" value="ECO:0007669"/>
    <property type="project" value="TreeGrafter"/>
</dbReference>
<dbReference type="PRINTS" id="PR01705">
    <property type="entry name" value="TSP1REPEAT"/>
</dbReference>
<dbReference type="Pfam" id="PF23260">
    <property type="entry name" value="TSP1_2"/>
    <property type="match status" value="1"/>
</dbReference>
<evidence type="ECO:0000256" key="2">
    <source>
        <dbReference type="ARBA" id="ARBA00022692"/>
    </source>
</evidence>
<dbReference type="SMART" id="SM00209">
    <property type="entry name" value="TSP1"/>
    <property type="match status" value="6"/>
</dbReference>
<evidence type="ECO:0000256" key="6">
    <source>
        <dbReference type="ARBA" id="ARBA00022989"/>
    </source>
</evidence>
<comment type="caution">
    <text evidence="10">Lacks conserved residue(s) required for the propagation of feature annotation.</text>
</comment>
<dbReference type="InterPro" id="IPR057563">
    <property type="entry name" value="Sema5A/B-like_TSP-1"/>
</dbReference>
<dbReference type="SMART" id="SM00630">
    <property type="entry name" value="Sema"/>
    <property type="match status" value="1"/>
</dbReference>
<dbReference type="PROSITE" id="PS50092">
    <property type="entry name" value="TSP1"/>
    <property type="match status" value="5"/>
</dbReference>
<dbReference type="Gene3D" id="2.20.100.10">
    <property type="entry name" value="Thrombospondin type-1 (TSP1) repeat"/>
    <property type="match status" value="6"/>
</dbReference>
<evidence type="ECO:0000313" key="15">
    <source>
        <dbReference type="EMBL" id="KAH8371929.1"/>
    </source>
</evidence>
<dbReference type="SMART" id="SM00423">
    <property type="entry name" value="PSI"/>
    <property type="match status" value="1"/>
</dbReference>
<keyword evidence="9" id="KW-0325">Glycoprotein</keyword>
<feature type="transmembrane region" description="Helical" evidence="12">
    <location>
        <begin position="966"/>
        <end position="987"/>
    </location>
</feature>
<feature type="region of interest" description="Disordered" evidence="11">
    <location>
        <begin position="1059"/>
        <end position="1081"/>
    </location>
</feature>
<evidence type="ECO:0000256" key="12">
    <source>
        <dbReference type="SAM" id="Phobius"/>
    </source>
</evidence>
<dbReference type="FunFam" id="2.130.10.10:FF:001151">
    <property type="entry name" value="Semaphorin 5C"/>
    <property type="match status" value="1"/>
</dbReference>
<feature type="signal peptide" evidence="13">
    <location>
        <begin position="1"/>
        <end position="33"/>
    </location>
</feature>
<dbReference type="FunFam" id="2.20.100.10:FF:000001">
    <property type="entry name" value="semaphorin-5A isoform X1"/>
    <property type="match status" value="2"/>
</dbReference>
<dbReference type="PROSITE" id="PS51004">
    <property type="entry name" value="SEMA"/>
    <property type="match status" value="1"/>
</dbReference>
<dbReference type="SUPFAM" id="SSF103575">
    <property type="entry name" value="Plexin repeat"/>
    <property type="match status" value="1"/>
</dbReference>
<dbReference type="Pfam" id="PF01403">
    <property type="entry name" value="Sema"/>
    <property type="match status" value="1"/>
</dbReference>
<evidence type="ECO:0000256" key="7">
    <source>
        <dbReference type="ARBA" id="ARBA00023136"/>
    </source>
</evidence>
<evidence type="ECO:0000256" key="3">
    <source>
        <dbReference type="ARBA" id="ARBA00022737"/>
    </source>
</evidence>
<keyword evidence="4" id="KW-0221">Differentiation</keyword>
<evidence type="ECO:0000256" key="11">
    <source>
        <dbReference type="SAM" id="MobiDB-lite"/>
    </source>
</evidence>
<keyword evidence="13" id="KW-0732">Signal</keyword>
<protein>
    <recommendedName>
        <fullName evidence="14">Sema domain-containing protein</fullName>
    </recommendedName>
</protein>
<keyword evidence="7 12" id="KW-0472">Membrane</keyword>
<dbReference type="InterPro" id="IPR048224">
    <property type="entry name" value="Sema5C_Sema"/>
</dbReference>
<evidence type="ECO:0000259" key="14">
    <source>
        <dbReference type="PROSITE" id="PS51004"/>
    </source>
</evidence>
<dbReference type="GO" id="GO:0045499">
    <property type="term" value="F:chemorepellent activity"/>
    <property type="evidence" value="ECO:0007669"/>
    <property type="project" value="TreeGrafter"/>
</dbReference>
<reference evidence="15" key="1">
    <citation type="journal article" date="2021" name="Mol. Ecol. Resour.">
        <title>Phylogenomic analyses of the genus Drosophila reveals genomic signals of climate adaptation.</title>
        <authorList>
            <person name="Li F."/>
            <person name="Rane R.V."/>
            <person name="Luria V."/>
            <person name="Xiong Z."/>
            <person name="Chen J."/>
            <person name="Li Z."/>
            <person name="Catullo R.A."/>
            <person name="Griffin P.C."/>
            <person name="Schiffer M."/>
            <person name="Pearce S."/>
            <person name="Lee S.F."/>
            <person name="McElroy K."/>
            <person name="Stocker A."/>
            <person name="Shirriffs J."/>
            <person name="Cockerell F."/>
            <person name="Coppin C."/>
            <person name="Sgro C.M."/>
            <person name="Karger A."/>
            <person name="Cain J.W."/>
            <person name="Weber J.A."/>
            <person name="Santpere G."/>
            <person name="Kirschner M.W."/>
            <person name="Hoffmann A.A."/>
            <person name="Oakeshott J.G."/>
            <person name="Zhang G."/>
        </authorList>
    </citation>
    <scope>NUCLEOTIDE SEQUENCE</scope>
    <source>
        <strain evidence="15">BGI-SZ-2011g</strain>
    </source>
</reference>
<gene>
    <name evidence="15" type="ORF">KR093_009316</name>
</gene>
<accession>A0AAD4PL97</accession>
<dbReference type="PANTHER" id="PTHR11036">
    <property type="entry name" value="SEMAPHORIN"/>
    <property type="match status" value="1"/>
</dbReference>
<keyword evidence="16" id="KW-1185">Reference proteome</keyword>
<comment type="subcellular location">
    <subcellularLocation>
        <location evidence="1">Membrane</location>
        <topology evidence="1">Single-pass membrane protein</topology>
    </subcellularLocation>
</comment>
<dbReference type="Gene3D" id="2.130.10.10">
    <property type="entry name" value="YVTN repeat-like/Quinoprotein amine dehydrogenase"/>
    <property type="match status" value="1"/>
</dbReference>
<dbReference type="SUPFAM" id="SSF101912">
    <property type="entry name" value="Sema domain"/>
    <property type="match status" value="1"/>
</dbReference>
<dbReference type="GO" id="GO:0071526">
    <property type="term" value="P:semaphorin-plexin signaling pathway"/>
    <property type="evidence" value="ECO:0007669"/>
    <property type="project" value="TreeGrafter"/>
</dbReference>
<evidence type="ECO:0000256" key="4">
    <source>
        <dbReference type="ARBA" id="ARBA00022782"/>
    </source>
</evidence>
<evidence type="ECO:0000256" key="10">
    <source>
        <dbReference type="PROSITE-ProRule" id="PRU00352"/>
    </source>
</evidence>
<dbReference type="SUPFAM" id="SSF82895">
    <property type="entry name" value="TSP-1 type 1 repeat"/>
    <property type="match status" value="6"/>
</dbReference>
<evidence type="ECO:0000256" key="8">
    <source>
        <dbReference type="ARBA" id="ARBA00023157"/>
    </source>
</evidence>
<dbReference type="PANTHER" id="PTHR11036:SF79">
    <property type="entry name" value="SEMAPHORIN 5C, ISOFORM A"/>
    <property type="match status" value="1"/>
</dbReference>
<keyword evidence="2 12" id="KW-0812">Transmembrane</keyword>
<keyword evidence="5" id="KW-0524">Neurogenesis</keyword>
<name>A0AAD4PL97_9MUSC</name>
<dbReference type="Gene3D" id="3.30.1680.10">
    <property type="entry name" value="ligand-binding face of the semaphorins, domain 2"/>
    <property type="match status" value="1"/>
</dbReference>
<dbReference type="InterPro" id="IPR015943">
    <property type="entry name" value="WD40/YVTN_repeat-like_dom_sf"/>
</dbReference>
<comment type="caution">
    <text evidence="15">The sequence shown here is derived from an EMBL/GenBank/DDBJ whole genome shotgun (WGS) entry which is preliminary data.</text>
</comment>
<dbReference type="GO" id="GO:0030215">
    <property type="term" value="F:semaphorin receptor binding"/>
    <property type="evidence" value="ECO:0007669"/>
    <property type="project" value="InterPro"/>
</dbReference>
<dbReference type="Proteomes" id="UP001200034">
    <property type="component" value="Unassembled WGS sequence"/>
</dbReference>
<dbReference type="InterPro" id="IPR036352">
    <property type="entry name" value="Semap_dom_sf"/>
</dbReference>
<feature type="chain" id="PRO_5042013551" description="Sema domain-containing protein" evidence="13">
    <location>
        <begin position="34"/>
        <end position="1118"/>
    </location>
</feature>
<evidence type="ECO:0000256" key="5">
    <source>
        <dbReference type="ARBA" id="ARBA00022902"/>
    </source>
</evidence>
<dbReference type="InterPro" id="IPR001627">
    <property type="entry name" value="Semap_dom"/>
</dbReference>
<dbReference type="EMBL" id="JAJJHW010002585">
    <property type="protein sequence ID" value="KAH8371929.1"/>
    <property type="molecule type" value="Genomic_DNA"/>
</dbReference>
<proteinExistence type="predicted"/>
<keyword evidence="6 12" id="KW-1133">Transmembrane helix</keyword>